<dbReference type="EMBL" id="CAAE01003339">
    <property type="protein sequence ID" value="CAF87828.1"/>
    <property type="molecule type" value="Genomic_DNA"/>
</dbReference>
<dbReference type="AlphaFoldDB" id="Q4TH04"/>
<feature type="domain" description="NAD(P)-binding" evidence="1">
    <location>
        <begin position="48"/>
        <end position="162"/>
    </location>
</feature>
<gene>
    <name evidence="2" type="ORF">GSTENG00000834001</name>
</gene>
<reference evidence="2" key="2">
    <citation type="submission" date="2004-02" db="EMBL/GenBank/DDBJ databases">
        <authorList>
            <consortium name="Genoscope"/>
            <consortium name="Whitehead Institute Centre for Genome Research"/>
        </authorList>
    </citation>
    <scope>NUCLEOTIDE SEQUENCE</scope>
</reference>
<comment type="caution">
    <text evidence="2">The sequence shown here is derived from an EMBL/GenBank/DDBJ whole genome shotgun (WGS) entry which is preliminary data.</text>
</comment>
<organism evidence="2">
    <name type="scientific">Tetraodon nigroviridis</name>
    <name type="common">Spotted green pufferfish</name>
    <name type="synonym">Chelonodon nigroviridis</name>
    <dbReference type="NCBI Taxonomy" id="99883"/>
    <lineage>
        <taxon>Eukaryota</taxon>
        <taxon>Metazoa</taxon>
        <taxon>Chordata</taxon>
        <taxon>Craniata</taxon>
        <taxon>Vertebrata</taxon>
        <taxon>Euteleostomi</taxon>
        <taxon>Actinopterygii</taxon>
        <taxon>Neopterygii</taxon>
        <taxon>Teleostei</taxon>
        <taxon>Neoteleostei</taxon>
        <taxon>Acanthomorphata</taxon>
        <taxon>Eupercaria</taxon>
        <taxon>Tetraodontiformes</taxon>
        <taxon>Tetradontoidea</taxon>
        <taxon>Tetraodontidae</taxon>
        <taxon>Tetraodon</taxon>
    </lineage>
</organism>
<dbReference type="OrthoDB" id="16464at2759"/>
<dbReference type="KEGG" id="tng:GSTEN00000834G001"/>
<evidence type="ECO:0000259" key="1">
    <source>
        <dbReference type="Pfam" id="PF16363"/>
    </source>
</evidence>
<reference evidence="2" key="1">
    <citation type="journal article" date="2004" name="Nature">
        <title>Genome duplication in the teleost fish Tetraodon nigroviridis reveals the early vertebrate proto-karyotype.</title>
        <authorList>
            <person name="Jaillon O."/>
            <person name="Aury J.-M."/>
            <person name="Brunet F."/>
            <person name="Petit J.-L."/>
            <person name="Stange-Thomann N."/>
            <person name="Mauceli E."/>
            <person name="Bouneau L."/>
            <person name="Fischer C."/>
            <person name="Ozouf-Costaz C."/>
            <person name="Bernot A."/>
            <person name="Nicaud S."/>
            <person name="Jaffe D."/>
            <person name="Fisher S."/>
            <person name="Lutfalla G."/>
            <person name="Dossat C."/>
            <person name="Segurens B."/>
            <person name="Dasilva C."/>
            <person name="Salanoubat M."/>
            <person name="Levy M."/>
            <person name="Boudet N."/>
            <person name="Castellano S."/>
            <person name="Anthouard V."/>
            <person name="Jubin C."/>
            <person name="Castelli V."/>
            <person name="Katinka M."/>
            <person name="Vacherie B."/>
            <person name="Biemont C."/>
            <person name="Skalli Z."/>
            <person name="Cattolico L."/>
            <person name="Poulain J."/>
            <person name="De Berardinis V."/>
            <person name="Cruaud C."/>
            <person name="Duprat S."/>
            <person name="Brottier P."/>
            <person name="Coutanceau J.-P."/>
            <person name="Gouzy J."/>
            <person name="Parra G."/>
            <person name="Lardier G."/>
            <person name="Chapple C."/>
            <person name="McKernan K.J."/>
            <person name="McEwan P."/>
            <person name="Bosak S."/>
            <person name="Kellis M."/>
            <person name="Volff J.-N."/>
            <person name="Guigo R."/>
            <person name="Zody M.C."/>
            <person name="Mesirov J."/>
            <person name="Lindblad-Toh K."/>
            <person name="Birren B."/>
            <person name="Nusbaum C."/>
            <person name="Kahn D."/>
            <person name="Robinson-Rechavi M."/>
            <person name="Laudet V."/>
            <person name="Schachter V."/>
            <person name="Quetier F."/>
            <person name="Saurin W."/>
            <person name="Scarpelli C."/>
            <person name="Wincker P."/>
            <person name="Lander E.S."/>
            <person name="Weissenbach J."/>
            <person name="Roest Crollius H."/>
        </authorList>
    </citation>
    <scope>NUCLEOTIDE SEQUENCE [LARGE SCALE GENOMIC DNA]</scope>
</reference>
<dbReference type="GO" id="GO:0003824">
    <property type="term" value="F:catalytic activity"/>
    <property type="evidence" value="ECO:0007669"/>
    <property type="project" value="UniProtKB-ARBA"/>
</dbReference>
<name>Q4TH04_TETNG</name>
<feature type="non-terminal residue" evidence="2">
    <location>
        <position position="1"/>
    </location>
</feature>
<dbReference type="Gene3D" id="3.40.50.720">
    <property type="entry name" value="NAD(P)-binding Rossmann-like Domain"/>
    <property type="match status" value="1"/>
</dbReference>
<dbReference type="InterPro" id="IPR036291">
    <property type="entry name" value="NAD(P)-bd_dom_sf"/>
</dbReference>
<dbReference type="SUPFAM" id="SSF51735">
    <property type="entry name" value="NAD(P)-binding Rossmann-fold domains"/>
    <property type="match status" value="1"/>
</dbReference>
<protein>
    <submittedName>
        <fullName evidence="2">(spotted green pufferfish) hypothetical protein</fullName>
    </submittedName>
</protein>
<evidence type="ECO:0000313" key="2">
    <source>
        <dbReference type="EMBL" id="CAF87828.1"/>
    </source>
</evidence>
<dbReference type="PANTHER" id="PTHR43000">
    <property type="entry name" value="DTDP-D-GLUCOSE 4,6-DEHYDRATASE-RELATED"/>
    <property type="match status" value="1"/>
</dbReference>
<proteinExistence type="predicted"/>
<sequence>GLLLQPQEPGGCGGQRKLHLRQSESWWRFRLAGGRSAIFNLSPRPHPQGDVCNPRLVNHIFHSERIDAVFHLAAQTHVESSFRCPSSFQRVNVEGTRVLLEAARGARHRPRRFVYVSTDEVYGPSADQVFDESSPLRPSNPYSATKAAAEFLVTSYRDAYQVGQTRPPPRPHRCGTNPPPLAVTRHHHQKQQRLRTAAVHREGCFHGCSLFLPPRDFILKLFLFSSGHSEVPLSPADEQKMVCCSCPLAVWCK</sequence>
<dbReference type="InterPro" id="IPR016040">
    <property type="entry name" value="NAD(P)-bd_dom"/>
</dbReference>
<dbReference type="Pfam" id="PF16363">
    <property type="entry name" value="GDP_Man_Dehyd"/>
    <property type="match status" value="1"/>
</dbReference>
<accession>Q4TH04</accession>